<evidence type="ECO:0000313" key="1">
    <source>
        <dbReference type="EMBL" id="APG05842.1"/>
    </source>
</evidence>
<dbReference type="STRING" id="1440763.BJI69_19310"/>
<dbReference type="Proteomes" id="UP000182987">
    <property type="component" value="Chromosome"/>
</dbReference>
<keyword evidence="2" id="KW-1185">Reference proteome</keyword>
<dbReference type="InterPro" id="IPR029058">
    <property type="entry name" value="AB_hydrolase_fold"/>
</dbReference>
<dbReference type="InterPro" id="IPR000073">
    <property type="entry name" value="AB_hydrolase_1"/>
</dbReference>
<dbReference type="Gene3D" id="3.40.50.1820">
    <property type="entry name" value="alpha/beta hydrolase"/>
    <property type="match status" value="1"/>
</dbReference>
<dbReference type="KEGG" id="lrz:BJI69_19310"/>
<evidence type="ECO:0000313" key="2">
    <source>
        <dbReference type="Proteomes" id="UP000182987"/>
    </source>
</evidence>
<dbReference type="RefSeq" id="WP_046967533.1">
    <property type="nucleotide sequence ID" value="NZ_CP017480.1"/>
</dbReference>
<name>A0A0G9HC58_9GAMM</name>
<accession>A0A0G9HC58</accession>
<dbReference type="AlphaFoldDB" id="A0A0G9HC58"/>
<dbReference type="Pfam" id="PF12697">
    <property type="entry name" value="Abhydrolase_6"/>
    <property type="match status" value="1"/>
</dbReference>
<dbReference type="PANTHER" id="PTHR46438:SF11">
    <property type="entry name" value="LIPASE-RELATED"/>
    <property type="match status" value="1"/>
</dbReference>
<proteinExistence type="predicted"/>
<dbReference type="EMBL" id="CP017480">
    <property type="protein sequence ID" value="APG05842.1"/>
    <property type="molecule type" value="Genomic_DNA"/>
</dbReference>
<gene>
    <name evidence="1" type="ORF">BJI69_19310</name>
</gene>
<sequence length="345" mass="38257">MTKPFRFFLATVIVATSLLVVTLIAGTIYNQLALRQLRATAHVPGEIYKVDGYDMHLFCSGAGSPTIVLDTGLGDDFTTWLKVQPELSKVTRVCSFDRSGFGSSEMTPRPHDADTLARRLHDLVRAAGIDTPFVLAGHSISGLYLRAYAQHYSNELAALVFIDGATPLQDDRVPRSLVAIQDAQRAGMPWQKLLMTIGWYRLQGICSSVPPGFESYGAIIRANNCDPTQYDALEAELDAVRQSGEETRNVGPFPHLPVLILSRDPTSMPSNWPPEVAKANSLVWNQMQEESKGLSPLSRRIIARGSDHYVHVDRPDLVNREITRLVEALRRGEVPYSQRQATTEQ</sequence>
<organism evidence="1 2">
    <name type="scientific">Luteibacter rhizovicinus DSM 16549</name>
    <dbReference type="NCBI Taxonomy" id="1440763"/>
    <lineage>
        <taxon>Bacteria</taxon>
        <taxon>Pseudomonadati</taxon>
        <taxon>Pseudomonadota</taxon>
        <taxon>Gammaproteobacteria</taxon>
        <taxon>Lysobacterales</taxon>
        <taxon>Rhodanobacteraceae</taxon>
        <taxon>Luteibacter</taxon>
    </lineage>
</organism>
<protein>
    <submittedName>
        <fullName evidence="1">Uncharacterized protein</fullName>
    </submittedName>
</protein>
<dbReference type="SUPFAM" id="SSF53474">
    <property type="entry name" value="alpha/beta-Hydrolases"/>
    <property type="match status" value="1"/>
</dbReference>
<dbReference type="OrthoDB" id="7185741at2"/>
<reference evidence="2" key="1">
    <citation type="submission" date="2016-09" db="EMBL/GenBank/DDBJ databases">
        <authorList>
            <person name="Lysoe E."/>
        </authorList>
    </citation>
    <scope>NUCLEOTIDE SEQUENCE [LARGE SCALE GENOMIC DNA]</scope>
    <source>
        <strain evidence="2">LJ96T</strain>
    </source>
</reference>
<dbReference type="PANTHER" id="PTHR46438">
    <property type="entry name" value="ALPHA/BETA-HYDROLASES SUPERFAMILY PROTEIN"/>
    <property type="match status" value="1"/>
</dbReference>
<dbReference type="PATRIC" id="fig|1440763.5.peg.1767"/>